<feature type="chain" id="PRO_5026115317" evidence="1">
    <location>
        <begin position="20"/>
        <end position="433"/>
    </location>
</feature>
<reference evidence="3 4" key="1">
    <citation type="submission" date="2020-03" db="EMBL/GenBank/DDBJ databases">
        <title>Genomic analysis of Bacteroides faecium CBA7301.</title>
        <authorList>
            <person name="Kim J."/>
            <person name="Roh S.W."/>
        </authorList>
    </citation>
    <scope>NUCLEOTIDE SEQUENCE [LARGE SCALE GENOMIC DNA]</scope>
    <source>
        <strain evidence="3 4">CBA7301</strain>
    </source>
</reference>
<evidence type="ECO:0000313" key="3">
    <source>
        <dbReference type="EMBL" id="QIU93609.1"/>
    </source>
</evidence>
<name>A0A6H0KK66_9BACE</name>
<feature type="signal peptide" evidence="1">
    <location>
        <begin position="1"/>
        <end position="19"/>
    </location>
</feature>
<evidence type="ECO:0000256" key="1">
    <source>
        <dbReference type="SAM" id="SignalP"/>
    </source>
</evidence>
<protein>
    <submittedName>
        <fullName evidence="3">DUF4302 domain-containing protein</fullName>
    </submittedName>
</protein>
<organism evidence="3 4">
    <name type="scientific">Bacteroides faecium</name>
    <dbReference type="NCBI Taxonomy" id="2715212"/>
    <lineage>
        <taxon>Bacteria</taxon>
        <taxon>Pseudomonadati</taxon>
        <taxon>Bacteroidota</taxon>
        <taxon>Bacteroidia</taxon>
        <taxon>Bacteroidales</taxon>
        <taxon>Bacteroidaceae</taxon>
        <taxon>Bacteroides</taxon>
    </lineage>
</organism>
<evidence type="ECO:0000313" key="4">
    <source>
        <dbReference type="Proteomes" id="UP000501780"/>
    </source>
</evidence>
<dbReference type="KEGG" id="bfc:BacF7301_05350"/>
<keyword evidence="4" id="KW-1185">Reference proteome</keyword>
<dbReference type="AlphaFoldDB" id="A0A6H0KK66"/>
<dbReference type="InterPro" id="IPR025396">
    <property type="entry name" value="DUF4302"/>
</dbReference>
<feature type="domain" description="DUF4987" evidence="2">
    <location>
        <begin position="273"/>
        <end position="405"/>
    </location>
</feature>
<accession>A0A6H0KK66</accession>
<dbReference type="Pfam" id="PF16377">
    <property type="entry name" value="DUF4987"/>
    <property type="match status" value="1"/>
</dbReference>
<sequence length="433" mass="49401">MKKLIYTLLVFTVVCSSCVQDVDDVYDTPVAQRVEQAVQEYQALLQSAEYGWLMEYYPSPSRSYGGYLYVMKFEGGDKVIVSTDAFGKPQETAESLYSIKKDMGPTLNFDSYNALFSYFSDPDITDEAGGSGKGYEGDYEFLLRSHTENEIILRGKKTKNMVRMTRLTSPGVDVLTKSVSISQKMFAVYYTVEIAGESQTAFMQERNFTVMLPAAEETAVEQKWPYLITDTGLKLYEPVEVLGKKVQNFVYDAATQSYNCVDEGMESLKIKPAALPEGYMHFNDFIGSWKMTDYDNNTYNIQISKKFKDDSFYMKGLNANFTVMLYYNYRLGRIEWPSQLLQTMGDGTRIWLCAWDAFDSTSLSGNTSYRLIGEPKADAGKTTIEWIKNNGTWSGKTEWNSFILWKYPTEGSSSEYKDWGQSRYRGGFTMIKD</sequence>
<dbReference type="Pfam" id="PF14135">
    <property type="entry name" value="DUF4302"/>
    <property type="match status" value="1"/>
</dbReference>
<keyword evidence="1" id="KW-0732">Signal</keyword>
<dbReference type="RefSeq" id="WP_167960908.1">
    <property type="nucleotide sequence ID" value="NZ_CP050831.1"/>
</dbReference>
<gene>
    <name evidence="3" type="ORF">BacF7301_05350</name>
</gene>
<evidence type="ECO:0000259" key="2">
    <source>
        <dbReference type="Pfam" id="PF16377"/>
    </source>
</evidence>
<dbReference type="EMBL" id="CP050831">
    <property type="protein sequence ID" value="QIU93609.1"/>
    <property type="molecule type" value="Genomic_DNA"/>
</dbReference>
<dbReference type="InterPro" id="IPR032271">
    <property type="entry name" value="DUF4987"/>
</dbReference>
<proteinExistence type="predicted"/>
<dbReference type="Proteomes" id="UP000501780">
    <property type="component" value="Chromosome"/>
</dbReference>